<dbReference type="SUPFAM" id="SSF51556">
    <property type="entry name" value="Metallo-dependent hydrolases"/>
    <property type="match status" value="1"/>
</dbReference>
<keyword evidence="5" id="KW-1185">Reference proteome</keyword>
<dbReference type="InterPro" id="IPR011042">
    <property type="entry name" value="6-blade_b-propeller_TolB-like"/>
</dbReference>
<dbReference type="PANTHER" id="PTHR36842">
    <property type="entry name" value="PROTEIN TOLB HOMOLOG"/>
    <property type="match status" value="1"/>
</dbReference>
<keyword evidence="2" id="KW-0732">Signal</keyword>
<evidence type="ECO:0000256" key="2">
    <source>
        <dbReference type="SAM" id="SignalP"/>
    </source>
</evidence>
<accession>A0A2S0HSI0</accession>
<keyword evidence="4" id="KW-0378">Hydrolase</keyword>
<dbReference type="GO" id="GO:0016810">
    <property type="term" value="F:hydrolase activity, acting on carbon-nitrogen (but not peptide) bonds"/>
    <property type="evidence" value="ECO:0007669"/>
    <property type="project" value="InterPro"/>
</dbReference>
<dbReference type="Pfam" id="PF07676">
    <property type="entry name" value="PD40"/>
    <property type="match status" value="3"/>
</dbReference>
<organism evidence="4 5">
    <name type="scientific">Pukyongia salina</name>
    <dbReference type="NCBI Taxonomy" id="2094025"/>
    <lineage>
        <taxon>Bacteria</taxon>
        <taxon>Pseudomonadati</taxon>
        <taxon>Bacteroidota</taxon>
        <taxon>Flavobacteriia</taxon>
        <taxon>Flavobacteriales</taxon>
        <taxon>Flavobacteriaceae</taxon>
        <taxon>Pukyongia</taxon>
    </lineage>
</organism>
<dbReference type="AlphaFoldDB" id="A0A2S0HSI0"/>
<sequence length="1099" mass="122706">MQIRYFTLLIALFLLTPNFAQKKKKKDKKEEDTSWKVESPGDDFNYKTHSFTTNEGTWMNLDVSPDGQTIAFDLLGDIYTMPITGGKAKAIKTGIAFEIQPRFSPDGKKIAFTSDAGGGDNIWVMNVDGSDAKQVSKENFRLLNNPVWTADGNYLIARKHFTSQRSAGAGEMWQYHISGGDGLQLTERKNDQQDVNEPFTSSDGKYLYYSEDMYPGGFFQYNKDPNDQIYVIDRYEFETGKTTRVTGGPGGAARPTVSKDGKKLAFVKRVREKSVLYIHDLETEEEWPVYDKLNKDQQEAWALFGVYPNFNWMPNNTEIVFWSGGKINRLNINTLEINQIPFEADVAIDLAETVHFNSRIENDRFTAKVIRNAVTSPDGRFLIFNALGYIWSKELPNGTPKRLTTGTDFEFEPVISPDGSSIVYVSWNDLEKGAILKLPLSGGTPTKLTSEKAIYRTPSFSADGRQIVFRKENGNNQQGLTFTKKPGIYTMSSTGANEKFIINKGEYPMFNKDGSRIYLQTGGTYFGALTKELISVNLDGKDEKEHVSSKYANRIVPSPDNKWVAFSNLHKVYIAALPNHGKSLPLDPKTNSVPVQQIARDAGINIHWSRDSRKVMWTLGDEYFSNLLNEKFVFLPGAGEEPAKMPETGIKIGLTTAVDKPKGKIALTNARIITMENDVVIPSGTIIIEENKIKAIGQMIPIPNDAKIIDLSGKTIMPGLVDAHAHIGAFRYGLTPQQYWPFMANLAFGVTTSHDPSANTETVFTLSEMQKNGTLVGPRLYSTGIILYGADGDFKAVINDLDDARSSIRRTKAFGAKSVKSYNQPRREQRQQVLKAAREEGINVVPEGGSNFFHNITMVIDGHTGVEHNIPVAPVYKDVLEVWGKSGTGYTPTLIVNYGGLNGEFFYYERDNVWANERLQKFMPRSILDSRSRHRMKIPMEEYKNGHILVSETAKNLADAGVKVNMGAHGQLQGLGAHWETWMLAAGGMSNMEALKAATINAAQYIGAGEDIGSLKVGKMADLIVLNDNPLDNIENTENIEMVMVNGRLYDAETMNEIGNRTKERLPFWWEQNKYNQSFPWHAETQSFLDGGCGCQSGH</sequence>
<name>A0A2S0HSI0_9FLAO</name>
<feature type="signal peptide" evidence="2">
    <location>
        <begin position="1"/>
        <end position="20"/>
    </location>
</feature>
<dbReference type="KEGG" id="aue:C5O00_00005"/>
<dbReference type="InterPro" id="IPR011059">
    <property type="entry name" value="Metal-dep_hydrolase_composite"/>
</dbReference>
<feature type="chain" id="PRO_5015403438" evidence="2">
    <location>
        <begin position="21"/>
        <end position="1099"/>
    </location>
</feature>
<dbReference type="SUPFAM" id="SSF69304">
    <property type="entry name" value="Tricorn protease N-terminal domain"/>
    <property type="match status" value="2"/>
</dbReference>
<dbReference type="Pfam" id="PF26549">
    <property type="entry name" value="Tricorn_N"/>
    <property type="match status" value="1"/>
</dbReference>
<dbReference type="OrthoDB" id="9815657at2"/>
<dbReference type="PANTHER" id="PTHR36842:SF1">
    <property type="entry name" value="PROTEIN TOLB"/>
    <property type="match status" value="1"/>
</dbReference>
<protein>
    <submittedName>
        <fullName evidence="4">Amidohydrolase</fullName>
    </submittedName>
</protein>
<dbReference type="InterPro" id="IPR011659">
    <property type="entry name" value="WD40"/>
</dbReference>
<reference evidence="4 5" key="1">
    <citation type="submission" date="2018-02" db="EMBL/GenBank/DDBJ databases">
        <title>Genomic analysis of the strain RR4-38 isolated from a seawater recirculating aquaculture system.</title>
        <authorList>
            <person name="Kim Y.-S."/>
            <person name="Jang Y.H."/>
            <person name="Kim K.-H."/>
        </authorList>
    </citation>
    <scope>NUCLEOTIDE SEQUENCE [LARGE SCALE GENOMIC DNA]</scope>
    <source>
        <strain evidence="4 5">RR4-38</strain>
    </source>
</reference>
<dbReference type="Pfam" id="PF01979">
    <property type="entry name" value="Amidohydro_1"/>
    <property type="match status" value="1"/>
</dbReference>
<gene>
    <name evidence="4" type="ORF">C5O00_00005</name>
</gene>
<dbReference type="EMBL" id="CP027062">
    <property type="protein sequence ID" value="AVI49630.1"/>
    <property type="molecule type" value="Genomic_DNA"/>
</dbReference>
<evidence type="ECO:0000313" key="4">
    <source>
        <dbReference type="EMBL" id="AVI49630.1"/>
    </source>
</evidence>
<dbReference type="RefSeq" id="WP_105213795.1">
    <property type="nucleotide sequence ID" value="NZ_CP027062.1"/>
</dbReference>
<comment type="similarity">
    <text evidence="1">Belongs to the TolB family.</text>
</comment>
<dbReference type="Gene3D" id="2.30.40.10">
    <property type="entry name" value="Urease, subunit C, domain 1"/>
    <property type="match status" value="2"/>
</dbReference>
<dbReference type="SUPFAM" id="SSF51338">
    <property type="entry name" value="Composite domain of metallo-dependent hydrolases"/>
    <property type="match status" value="1"/>
</dbReference>
<proteinExistence type="inferred from homology"/>
<dbReference type="Gene3D" id="3.20.20.140">
    <property type="entry name" value="Metal-dependent hydrolases"/>
    <property type="match status" value="1"/>
</dbReference>
<evidence type="ECO:0000313" key="5">
    <source>
        <dbReference type="Proteomes" id="UP000238442"/>
    </source>
</evidence>
<dbReference type="Gene3D" id="2.120.10.30">
    <property type="entry name" value="TolB, C-terminal domain"/>
    <property type="match status" value="3"/>
</dbReference>
<feature type="domain" description="Amidohydrolase-related" evidence="3">
    <location>
        <begin position="715"/>
        <end position="1049"/>
    </location>
</feature>
<dbReference type="InterPro" id="IPR032466">
    <property type="entry name" value="Metal_Hydrolase"/>
</dbReference>
<evidence type="ECO:0000256" key="1">
    <source>
        <dbReference type="ARBA" id="ARBA00009820"/>
    </source>
</evidence>
<evidence type="ECO:0000259" key="3">
    <source>
        <dbReference type="Pfam" id="PF01979"/>
    </source>
</evidence>
<dbReference type="InterPro" id="IPR006680">
    <property type="entry name" value="Amidohydro-rel"/>
</dbReference>
<dbReference type="Proteomes" id="UP000238442">
    <property type="component" value="Chromosome"/>
</dbReference>